<name>A0ABS9K8A2_9BACT</name>
<protein>
    <submittedName>
        <fullName evidence="2">DUF4340 domain-containing protein</fullName>
    </submittedName>
</protein>
<dbReference type="Proteomes" id="UP001165366">
    <property type="component" value="Unassembled WGS sequence"/>
</dbReference>
<dbReference type="EMBL" id="JAKLWS010000001">
    <property type="protein sequence ID" value="MCG2587087.1"/>
    <property type="molecule type" value="Genomic_DNA"/>
</dbReference>
<gene>
    <name evidence="2" type="ORF">L6773_00815</name>
</gene>
<dbReference type="RefSeq" id="WP_237851934.1">
    <property type="nucleotide sequence ID" value="NZ_JAKLWS010000001.1"/>
</dbReference>
<keyword evidence="3" id="KW-1185">Reference proteome</keyword>
<comment type="caution">
    <text evidence="2">The sequence shown here is derived from an EMBL/GenBank/DDBJ whole genome shotgun (WGS) entry which is preliminary data.</text>
</comment>
<feature type="domain" description="DUF4340" evidence="1">
    <location>
        <begin position="73"/>
        <end position="237"/>
    </location>
</feature>
<dbReference type="Pfam" id="PF14238">
    <property type="entry name" value="DUF4340"/>
    <property type="match status" value="1"/>
</dbReference>
<organism evidence="2 3">
    <name type="scientific">Rhodohalobacter sulfatireducens</name>
    <dbReference type="NCBI Taxonomy" id="2911366"/>
    <lineage>
        <taxon>Bacteria</taxon>
        <taxon>Pseudomonadati</taxon>
        <taxon>Balneolota</taxon>
        <taxon>Balneolia</taxon>
        <taxon>Balneolales</taxon>
        <taxon>Balneolaceae</taxon>
        <taxon>Rhodohalobacter</taxon>
    </lineage>
</organism>
<sequence>MTNATKTLSVIFAISIVLLLLQLLLGGTGESDILRGDLVSTDPSQVNRVTLNNPADTSFVELLKNDGIWQVHAENETFAADSQKIKMALRELQNMEIEALVTRDPQKHTRYRVDSTGTAITLYNGDQELDQVIASSSQFPGSAGDIYVRIPGENQVFSVSGLNRSSIQSNFNNWRDLTVWNVPLESITEIRFTYPADSSFTIQNTNGTWMAGTDSLDQQKASTLVSMLGRLNAAGYPPDGIDSSTTSNPMYSVEFLADNGESKTLKFYRFIEAEPAPFYLVTASGYPYTFTLPKRTWDQGVLLSREEYLQE</sequence>
<accession>A0ABS9K8A2</accession>
<reference evidence="2" key="1">
    <citation type="submission" date="2022-01" db="EMBL/GenBank/DDBJ databases">
        <authorList>
            <person name="Wang Y."/>
        </authorList>
    </citation>
    <scope>NUCLEOTIDE SEQUENCE</scope>
    <source>
        <strain evidence="2">WB101</strain>
    </source>
</reference>
<evidence type="ECO:0000259" key="1">
    <source>
        <dbReference type="Pfam" id="PF14238"/>
    </source>
</evidence>
<evidence type="ECO:0000313" key="3">
    <source>
        <dbReference type="Proteomes" id="UP001165366"/>
    </source>
</evidence>
<evidence type="ECO:0000313" key="2">
    <source>
        <dbReference type="EMBL" id="MCG2587087.1"/>
    </source>
</evidence>
<dbReference type="InterPro" id="IPR025641">
    <property type="entry name" value="DUF4340"/>
</dbReference>
<reference evidence="2" key="2">
    <citation type="submission" date="2024-05" db="EMBL/GenBank/DDBJ databases">
        <title>Rhodohalobacter halophilus gen. nov., sp. nov., a moderately halophilic member of the family Balneolaceae.</title>
        <authorList>
            <person name="Xia J."/>
        </authorList>
    </citation>
    <scope>NUCLEOTIDE SEQUENCE</scope>
    <source>
        <strain evidence="2">WB101</strain>
    </source>
</reference>
<proteinExistence type="predicted"/>